<comment type="subcellular location">
    <subcellularLocation>
        <location evidence="1">Nucleus</location>
    </subcellularLocation>
</comment>
<dbReference type="EMBL" id="JBFOLJ010000004">
    <property type="protein sequence ID" value="KAL2545127.1"/>
    <property type="molecule type" value="Genomic_DNA"/>
</dbReference>
<evidence type="ECO:0000313" key="5">
    <source>
        <dbReference type="Proteomes" id="UP001604277"/>
    </source>
</evidence>
<accession>A0ABD1W647</accession>
<dbReference type="PANTHER" id="PTHR45914">
    <property type="entry name" value="TRANSCRIPTION FACTOR HEC3-RELATED"/>
    <property type="match status" value="1"/>
</dbReference>
<evidence type="ECO:0000256" key="2">
    <source>
        <dbReference type="ARBA" id="ARBA00023125"/>
    </source>
</evidence>
<organism evidence="4 5">
    <name type="scientific">Forsythia ovata</name>
    <dbReference type="NCBI Taxonomy" id="205694"/>
    <lineage>
        <taxon>Eukaryota</taxon>
        <taxon>Viridiplantae</taxon>
        <taxon>Streptophyta</taxon>
        <taxon>Embryophyta</taxon>
        <taxon>Tracheophyta</taxon>
        <taxon>Spermatophyta</taxon>
        <taxon>Magnoliopsida</taxon>
        <taxon>eudicotyledons</taxon>
        <taxon>Gunneridae</taxon>
        <taxon>Pentapetalae</taxon>
        <taxon>asterids</taxon>
        <taxon>lamiids</taxon>
        <taxon>Lamiales</taxon>
        <taxon>Oleaceae</taxon>
        <taxon>Forsythieae</taxon>
        <taxon>Forsythia</taxon>
    </lineage>
</organism>
<dbReference type="GO" id="GO:0005634">
    <property type="term" value="C:nucleus"/>
    <property type="evidence" value="ECO:0007669"/>
    <property type="project" value="UniProtKB-SubCell"/>
</dbReference>
<keyword evidence="5" id="KW-1185">Reference proteome</keyword>
<comment type="caution">
    <text evidence="4">The sequence shown here is derived from an EMBL/GenBank/DDBJ whole genome shotgun (WGS) entry which is preliminary data.</text>
</comment>
<reference evidence="5" key="1">
    <citation type="submission" date="2024-07" db="EMBL/GenBank/DDBJ databases">
        <title>Two chromosome-level genome assemblies of Korean endemic species Abeliophyllum distichum and Forsythia ovata (Oleaceae).</title>
        <authorList>
            <person name="Jang H."/>
        </authorList>
    </citation>
    <scope>NUCLEOTIDE SEQUENCE [LARGE SCALE GENOMIC DNA]</scope>
</reference>
<evidence type="ECO:0000256" key="1">
    <source>
        <dbReference type="ARBA" id="ARBA00004123"/>
    </source>
</evidence>
<protein>
    <submittedName>
        <fullName evidence="4">Transcription factor bHLH</fullName>
    </submittedName>
</protein>
<evidence type="ECO:0000256" key="3">
    <source>
        <dbReference type="ARBA" id="ARBA00023242"/>
    </source>
</evidence>
<dbReference type="GO" id="GO:0003677">
    <property type="term" value="F:DNA binding"/>
    <property type="evidence" value="ECO:0007669"/>
    <property type="project" value="UniProtKB-KW"/>
</dbReference>
<keyword evidence="3" id="KW-0539">Nucleus</keyword>
<dbReference type="Proteomes" id="UP001604277">
    <property type="component" value="Unassembled WGS sequence"/>
</dbReference>
<dbReference type="AlphaFoldDB" id="A0ABD1W647"/>
<sequence length="149" mass="17415">MPKTEQQIFNVNSVFGEIPQYNLFSKTTSSVVESDVIYPRLPSLFSLELPQYNHFQLSTELSSSKNPVESELTATDSERRSYHQHRFDPYRSLETVVPSSTIARLRWQRISNKTRCLQKLLPWDKRMNMATMLEETYKLQVHQVSPSTD</sequence>
<gene>
    <name evidence="4" type="ORF">Fot_14360</name>
</gene>
<dbReference type="PANTHER" id="PTHR45914:SF24">
    <property type="entry name" value="BHLH DOMAIN-CONTAINING PROTEIN"/>
    <property type="match status" value="1"/>
</dbReference>
<proteinExistence type="predicted"/>
<dbReference type="InterPro" id="IPR045843">
    <property type="entry name" value="IND-like"/>
</dbReference>
<name>A0ABD1W647_9LAMI</name>
<keyword evidence="2" id="KW-0238">DNA-binding</keyword>
<evidence type="ECO:0000313" key="4">
    <source>
        <dbReference type="EMBL" id="KAL2545127.1"/>
    </source>
</evidence>